<protein>
    <submittedName>
        <fullName evidence="2">Uncharacterized protein</fullName>
    </submittedName>
</protein>
<proteinExistence type="predicted"/>
<evidence type="ECO:0000313" key="2">
    <source>
        <dbReference type="EMBL" id="EKO15176.1"/>
    </source>
</evidence>
<comment type="caution">
    <text evidence="2">The sequence shown here is derived from an EMBL/GenBank/DDBJ whole genome shotgun (WGS) entry which is preliminary data.</text>
</comment>
<accession>A0A0E2B1R4</accession>
<organism evidence="2 3">
    <name type="scientific">Leptospira kirschneri str. H1</name>
    <dbReference type="NCBI Taxonomy" id="1049966"/>
    <lineage>
        <taxon>Bacteria</taxon>
        <taxon>Pseudomonadati</taxon>
        <taxon>Spirochaetota</taxon>
        <taxon>Spirochaetia</taxon>
        <taxon>Leptospirales</taxon>
        <taxon>Leptospiraceae</taxon>
        <taxon>Leptospira</taxon>
    </lineage>
</organism>
<dbReference type="EMBL" id="AHMY02000050">
    <property type="protein sequence ID" value="EKO15176.1"/>
    <property type="molecule type" value="Genomic_DNA"/>
</dbReference>
<reference evidence="2 3" key="1">
    <citation type="submission" date="2012-10" db="EMBL/GenBank/DDBJ databases">
        <authorList>
            <person name="Harkins D.M."/>
            <person name="Durkin A.S."/>
            <person name="Brinkac L.M."/>
            <person name="Selengut J.D."/>
            <person name="Sanka R."/>
            <person name="DePew J."/>
            <person name="Purushe J."/>
            <person name="Peacock S.J."/>
            <person name="Thaipadungpanit J."/>
            <person name="Wuthiekanun V.W."/>
            <person name="Day N.P."/>
            <person name="Vinetz J.M."/>
            <person name="Sutton G.G."/>
            <person name="Nelson W.C."/>
            <person name="Fouts D.E."/>
        </authorList>
    </citation>
    <scope>NUCLEOTIDE SEQUENCE [LARGE SCALE GENOMIC DNA]</scope>
    <source>
        <strain evidence="2 3">H1</strain>
    </source>
</reference>
<sequence length="75" mass="8589">MANQNPNMFEKQTPKSKTKKGKIPVPCINTLSSFVSGFKNTDTESEEFSRSSFSRYYFVFLCKSHARKTKQTKAV</sequence>
<dbReference type="AlphaFoldDB" id="A0A0E2B1R4"/>
<name>A0A0E2B1R4_9LEPT</name>
<gene>
    <name evidence="2" type="ORF">LEP1GSC081_4509</name>
</gene>
<evidence type="ECO:0000256" key="1">
    <source>
        <dbReference type="SAM" id="MobiDB-lite"/>
    </source>
</evidence>
<feature type="region of interest" description="Disordered" evidence="1">
    <location>
        <begin position="1"/>
        <end position="24"/>
    </location>
</feature>
<dbReference type="Proteomes" id="UP000006253">
    <property type="component" value="Unassembled WGS sequence"/>
</dbReference>
<evidence type="ECO:0000313" key="3">
    <source>
        <dbReference type="Proteomes" id="UP000006253"/>
    </source>
</evidence>